<gene>
    <name evidence="1" type="ORF">CUN48_20035</name>
</gene>
<evidence type="ECO:0000313" key="1">
    <source>
        <dbReference type="EMBL" id="PJF45217.1"/>
    </source>
</evidence>
<proteinExistence type="predicted"/>
<comment type="caution">
    <text evidence="1">The sequence shown here is derived from an EMBL/GenBank/DDBJ whole genome shotgun (WGS) entry which is preliminary data.</text>
</comment>
<evidence type="ECO:0000313" key="2">
    <source>
        <dbReference type="Proteomes" id="UP000230790"/>
    </source>
</evidence>
<feature type="non-terminal residue" evidence="1">
    <location>
        <position position="71"/>
    </location>
</feature>
<dbReference type="Proteomes" id="UP000230790">
    <property type="component" value="Unassembled WGS sequence"/>
</dbReference>
<name>A0A2M8Q5Z8_9CHLR</name>
<dbReference type="AlphaFoldDB" id="A0A2M8Q5Z8"/>
<sequence length="71" mass="8197">GADGDVEYWAAGRLQMALEQRAFYALDAWQVEGYHRGPERFAGIERAQFRLAMARRNHVGLAIRASYGWRR</sequence>
<reference evidence="1 2" key="1">
    <citation type="submission" date="2017-11" db="EMBL/GenBank/DDBJ databases">
        <title>Evolution of Phototrophy in the Chloroflexi Phylum Driven by Horizontal Gene Transfer.</title>
        <authorList>
            <person name="Ward L.M."/>
            <person name="Hemp J."/>
            <person name="Shih P.M."/>
            <person name="Mcglynn S.E."/>
            <person name="Fischer W."/>
        </authorList>
    </citation>
    <scope>NUCLEOTIDE SEQUENCE [LARGE SCALE GENOMIC DNA]</scope>
    <source>
        <strain evidence="1">JP3_7</strain>
    </source>
</reference>
<feature type="non-terminal residue" evidence="1">
    <location>
        <position position="1"/>
    </location>
</feature>
<protein>
    <submittedName>
        <fullName evidence="1">IS701 family transposase</fullName>
    </submittedName>
</protein>
<accession>A0A2M8Q5Z8</accession>
<dbReference type="EMBL" id="PGTN01001330">
    <property type="protein sequence ID" value="PJF45217.1"/>
    <property type="molecule type" value="Genomic_DNA"/>
</dbReference>
<organism evidence="1 2">
    <name type="scientific">Candidatus Thermofonsia Clade 3 bacterium</name>
    <dbReference type="NCBI Taxonomy" id="2364212"/>
    <lineage>
        <taxon>Bacteria</taxon>
        <taxon>Bacillati</taxon>
        <taxon>Chloroflexota</taxon>
        <taxon>Candidatus Thermofontia</taxon>
        <taxon>Candidatus Thermofonsia Clade 3</taxon>
    </lineage>
</organism>